<comment type="similarity">
    <text evidence="1">Belongs to the peptidase C15 family.</text>
</comment>
<evidence type="ECO:0000313" key="9">
    <source>
        <dbReference type="RefSeq" id="XP_013089033.1"/>
    </source>
</evidence>
<dbReference type="PIRSF" id="PIRSF015592">
    <property type="entry name" value="Prld-crbxl_pptds"/>
    <property type="match status" value="1"/>
</dbReference>
<dbReference type="InterPro" id="IPR016125">
    <property type="entry name" value="Peptidase_C15-like"/>
</dbReference>
<dbReference type="OrthoDB" id="407146at2759"/>
<dbReference type="InterPro" id="IPR036440">
    <property type="entry name" value="Peptidase_C15-like_sf"/>
</dbReference>
<dbReference type="PRINTS" id="PR00706">
    <property type="entry name" value="PYROGLUPTASE"/>
</dbReference>
<evidence type="ECO:0000256" key="5">
    <source>
        <dbReference type="ARBA" id="ARBA00022807"/>
    </source>
</evidence>
<keyword evidence="4" id="KW-0378">Hydrolase</keyword>
<evidence type="ECO:0000256" key="4">
    <source>
        <dbReference type="ARBA" id="ARBA00022801"/>
    </source>
</evidence>
<dbReference type="CDD" id="cd00501">
    <property type="entry name" value="Peptidase_C15"/>
    <property type="match status" value="1"/>
</dbReference>
<protein>
    <submittedName>
        <fullName evidence="9">Pyroglutamyl-peptidase 1-like isoform X2</fullName>
    </submittedName>
</protein>
<dbReference type="Proteomes" id="UP001165740">
    <property type="component" value="Chromosome 1"/>
</dbReference>
<gene>
    <name evidence="6" type="primary">106073102</name>
    <name evidence="9" type="synonym">LOC106073102</name>
</gene>
<dbReference type="PANTHER" id="PTHR23402">
    <property type="entry name" value="PROTEASE FAMILY C15 PYROGLUTAMYL-PEPTIDASE I-RELATED"/>
    <property type="match status" value="1"/>
</dbReference>
<keyword evidence="3" id="KW-0645">Protease</keyword>
<proteinExistence type="inferred from homology"/>
<keyword evidence="8" id="KW-1185">Reference proteome</keyword>
<dbReference type="InterPro" id="IPR000816">
    <property type="entry name" value="Peptidase_C15"/>
</dbReference>
<reference evidence="9" key="2">
    <citation type="submission" date="2025-04" db="UniProtKB">
        <authorList>
            <consortium name="RefSeq"/>
        </authorList>
    </citation>
    <scope>IDENTIFICATION</scope>
</reference>
<dbReference type="GO" id="GO:0005829">
    <property type="term" value="C:cytosol"/>
    <property type="evidence" value="ECO:0007669"/>
    <property type="project" value="InterPro"/>
</dbReference>
<evidence type="ECO:0000313" key="8">
    <source>
        <dbReference type="Proteomes" id="UP001165740"/>
    </source>
</evidence>
<organism evidence="6 7">
    <name type="scientific">Biomphalaria glabrata</name>
    <name type="common">Bloodfluke planorb</name>
    <name type="synonym">Freshwater snail</name>
    <dbReference type="NCBI Taxonomy" id="6526"/>
    <lineage>
        <taxon>Eukaryota</taxon>
        <taxon>Metazoa</taxon>
        <taxon>Spiralia</taxon>
        <taxon>Lophotrochozoa</taxon>
        <taxon>Mollusca</taxon>
        <taxon>Gastropoda</taxon>
        <taxon>Heterobranchia</taxon>
        <taxon>Euthyneura</taxon>
        <taxon>Panpulmonata</taxon>
        <taxon>Hygrophila</taxon>
        <taxon>Lymnaeoidea</taxon>
        <taxon>Planorbidae</taxon>
        <taxon>Biomphalaria</taxon>
    </lineage>
</organism>
<dbReference type="Proteomes" id="UP000076420">
    <property type="component" value="Unassembled WGS sequence"/>
</dbReference>
<evidence type="ECO:0000256" key="2">
    <source>
        <dbReference type="ARBA" id="ARBA00022490"/>
    </source>
</evidence>
<dbReference type="GO" id="GO:0016920">
    <property type="term" value="F:pyroglutamyl-peptidase activity"/>
    <property type="evidence" value="ECO:0007669"/>
    <property type="project" value="InterPro"/>
</dbReference>
<dbReference type="EnsemblMetazoa" id="BGLB010094-RB">
    <property type="protein sequence ID" value="BGLB010094-PB"/>
    <property type="gene ID" value="BGLB010094"/>
</dbReference>
<dbReference type="AlphaFoldDB" id="A0A2C9JYI9"/>
<evidence type="ECO:0000256" key="1">
    <source>
        <dbReference type="ARBA" id="ARBA00006641"/>
    </source>
</evidence>
<dbReference type="SUPFAM" id="SSF53182">
    <property type="entry name" value="Pyrrolidone carboxyl peptidase (pyroglutamate aminopeptidase)"/>
    <property type="match status" value="1"/>
</dbReference>
<dbReference type="RefSeq" id="XP_013089033.1">
    <property type="nucleotide sequence ID" value="XM_013233579.2"/>
</dbReference>
<reference evidence="6" key="1">
    <citation type="submission" date="2020-05" db="UniProtKB">
        <authorList>
            <consortium name="EnsemblMetazoa"/>
        </authorList>
    </citation>
    <scope>IDENTIFICATION</scope>
    <source>
        <strain evidence="6">BB02</strain>
    </source>
</reference>
<dbReference type="Pfam" id="PF01470">
    <property type="entry name" value="Peptidase_C15"/>
    <property type="match status" value="1"/>
</dbReference>
<dbReference type="STRING" id="6526.A0A2C9JYI9"/>
<name>A0A2C9JYI9_BIOGL</name>
<dbReference type="Gene3D" id="3.40.630.20">
    <property type="entry name" value="Peptidase C15, pyroglutamyl peptidase I-like"/>
    <property type="match status" value="1"/>
</dbReference>
<keyword evidence="5" id="KW-0788">Thiol protease</keyword>
<evidence type="ECO:0000256" key="3">
    <source>
        <dbReference type="ARBA" id="ARBA00022670"/>
    </source>
</evidence>
<dbReference type="PANTHER" id="PTHR23402:SF1">
    <property type="entry name" value="PYROGLUTAMYL-PEPTIDASE I"/>
    <property type="match status" value="1"/>
</dbReference>
<dbReference type="VEuPathDB" id="VectorBase:BGLB010094"/>
<accession>A0A2C9JYI9</accession>
<dbReference type="KEGG" id="bgt:106073102"/>
<dbReference type="VEuPathDB" id="VectorBase:BGLAX_026934"/>
<evidence type="ECO:0000313" key="6">
    <source>
        <dbReference type="EnsemblMetazoa" id="BGLB010094-PB"/>
    </source>
</evidence>
<dbReference type="GO" id="GO:0006508">
    <property type="term" value="P:proteolysis"/>
    <property type="evidence" value="ECO:0007669"/>
    <property type="project" value="UniProtKB-KW"/>
</dbReference>
<keyword evidence="2" id="KW-0963">Cytoplasm</keyword>
<dbReference type="GeneID" id="106073102"/>
<sequence>MPTEKKCVVVTGFGPFKGHTVNSSWVSVQELYKIGLGLDHIELIIFEIPVIYDYVKQIIPELWTKYNPVLMVHVGVSGVATEITLEQRAHNDGYTRDDVQGLFPLTQKCVDDCCENIIVSSIDMNLVCEAVNNNNLRVTSVVSQDPGRYLCDFTYFQSLHINKNCTAFIHVPPLDKYPAVELAKGLQAAIQAMLKQLGL</sequence>
<evidence type="ECO:0000313" key="7">
    <source>
        <dbReference type="Proteomes" id="UP000076420"/>
    </source>
</evidence>